<evidence type="ECO:0000259" key="7">
    <source>
        <dbReference type="Pfam" id="PF02668"/>
    </source>
</evidence>
<dbReference type="EMBL" id="CZRL01000120">
    <property type="protein sequence ID" value="CUS55050.1"/>
    <property type="molecule type" value="Genomic_DNA"/>
</dbReference>
<keyword evidence="2" id="KW-0479">Metal-binding</keyword>
<dbReference type="InterPro" id="IPR051323">
    <property type="entry name" value="AtsK-like"/>
</dbReference>
<dbReference type="Gene3D" id="3.60.130.10">
    <property type="entry name" value="Clavaminate synthase-like"/>
    <property type="match status" value="1"/>
</dbReference>
<evidence type="ECO:0000313" key="8">
    <source>
        <dbReference type="EMBL" id="CUS55050.1"/>
    </source>
</evidence>
<dbReference type="InterPro" id="IPR003819">
    <property type="entry name" value="TauD/TfdA-like"/>
</dbReference>
<dbReference type="InterPro" id="IPR042098">
    <property type="entry name" value="TauD-like_sf"/>
</dbReference>
<keyword evidence="4 8" id="KW-0560">Oxidoreductase</keyword>
<comment type="similarity">
    <text evidence="1">Belongs to the TfdA dioxygenase family.</text>
</comment>
<gene>
    <name evidence="8" type="ORF">MGWOODY_XGa2118</name>
</gene>
<evidence type="ECO:0000256" key="1">
    <source>
        <dbReference type="ARBA" id="ARBA00005896"/>
    </source>
</evidence>
<dbReference type="GO" id="GO:0005737">
    <property type="term" value="C:cytoplasm"/>
    <property type="evidence" value="ECO:0007669"/>
    <property type="project" value="TreeGrafter"/>
</dbReference>
<evidence type="ECO:0000256" key="2">
    <source>
        <dbReference type="ARBA" id="ARBA00022723"/>
    </source>
</evidence>
<organism evidence="8">
    <name type="scientific">hydrothermal vent metagenome</name>
    <dbReference type="NCBI Taxonomy" id="652676"/>
    <lineage>
        <taxon>unclassified sequences</taxon>
        <taxon>metagenomes</taxon>
        <taxon>ecological metagenomes</taxon>
    </lineage>
</organism>
<keyword evidence="3 8" id="KW-0223">Dioxygenase</keyword>
<dbReference type="GO" id="GO:0000908">
    <property type="term" value="F:taurine dioxygenase activity"/>
    <property type="evidence" value="ECO:0007669"/>
    <property type="project" value="UniProtKB-EC"/>
</dbReference>
<feature type="region of interest" description="Disordered" evidence="6">
    <location>
        <begin position="169"/>
        <end position="189"/>
    </location>
</feature>
<sequence length="291" mass="33138">MNDMSTDDTCYQLIQVRPLSSAVGAEISGVDLADCDAPTFSEIHQAFLNHHVIFFRDQDLSLESHKAFGRRFGTLNVHPQYVPLDGHPEILPIVKEADAEHNIGGVWHSDITFLERPALGSILYAIDVPDSGGDTLFANQELAFEGLSTGLRQLLCDLRAVHSDHTLSDRTEAEQRNMTRSTKLSEEAMRQPAVENLHPVIRTHSETGRKSLFVNRAFTVRFENMTEDESKPLLEFLYKQATKPEFTCRFHWENGSVAMWDNRCVQHYALNDYHGQRRYMHRVTVNGDRPT</sequence>
<dbReference type="GO" id="GO:0046872">
    <property type="term" value="F:metal ion binding"/>
    <property type="evidence" value="ECO:0007669"/>
    <property type="project" value="UniProtKB-KW"/>
</dbReference>
<name>A0A160TUJ6_9ZZZZ</name>
<evidence type="ECO:0000256" key="6">
    <source>
        <dbReference type="SAM" id="MobiDB-lite"/>
    </source>
</evidence>
<accession>A0A160TUJ6</accession>
<keyword evidence="5" id="KW-0408">Iron</keyword>
<evidence type="ECO:0000256" key="4">
    <source>
        <dbReference type="ARBA" id="ARBA00023002"/>
    </source>
</evidence>
<reference evidence="8" key="1">
    <citation type="submission" date="2015-10" db="EMBL/GenBank/DDBJ databases">
        <authorList>
            <person name="Gilbert D.G."/>
        </authorList>
    </citation>
    <scope>NUCLEOTIDE SEQUENCE</scope>
</reference>
<dbReference type="AlphaFoldDB" id="A0A160TUJ6"/>
<evidence type="ECO:0000256" key="5">
    <source>
        <dbReference type="ARBA" id="ARBA00023004"/>
    </source>
</evidence>
<feature type="domain" description="TauD/TfdA-like" evidence="7">
    <location>
        <begin position="15"/>
        <end position="284"/>
    </location>
</feature>
<dbReference type="PANTHER" id="PTHR30468">
    <property type="entry name" value="ALPHA-KETOGLUTARATE-DEPENDENT SULFONATE DIOXYGENASE"/>
    <property type="match status" value="1"/>
</dbReference>
<dbReference type="PANTHER" id="PTHR30468:SF1">
    <property type="entry name" value="ALPHA-KETOGLUTARATE-DEPENDENT SULFONATE DIOXYGENASE"/>
    <property type="match status" value="1"/>
</dbReference>
<dbReference type="EC" id="1.14.11.17" evidence="8"/>
<evidence type="ECO:0000256" key="3">
    <source>
        <dbReference type="ARBA" id="ARBA00022964"/>
    </source>
</evidence>
<dbReference type="SUPFAM" id="SSF51197">
    <property type="entry name" value="Clavaminate synthase-like"/>
    <property type="match status" value="1"/>
</dbReference>
<protein>
    <submittedName>
        <fullName evidence="8">Alpha-ketoglutarate-dependent taurine dioxygenase</fullName>
        <ecNumber evidence="8">1.14.11.17</ecNumber>
    </submittedName>
</protein>
<dbReference type="Pfam" id="PF02668">
    <property type="entry name" value="TauD"/>
    <property type="match status" value="1"/>
</dbReference>
<proteinExistence type="inferred from homology"/>